<gene>
    <name evidence="2" type="primary">LOC102356266</name>
</gene>
<accession>H3A2F1</accession>
<evidence type="ECO:0000256" key="1">
    <source>
        <dbReference type="SAM" id="MobiDB-lite"/>
    </source>
</evidence>
<dbReference type="PANTHER" id="PTHR35087">
    <property type="entry name" value="SIMILAR TO HYPOTHETICAL PROTEIN FLJ40298"/>
    <property type="match status" value="1"/>
</dbReference>
<dbReference type="OMA" id="RNDFQKP"/>
<evidence type="ECO:0000313" key="3">
    <source>
        <dbReference type="Proteomes" id="UP000008672"/>
    </source>
</evidence>
<dbReference type="eggNOG" id="ENOG502S2FJ">
    <property type="taxonomic scope" value="Eukaryota"/>
</dbReference>
<dbReference type="InterPro" id="IPR031365">
    <property type="entry name" value="CMIP6"/>
</dbReference>
<reference evidence="2" key="2">
    <citation type="submission" date="2025-08" db="UniProtKB">
        <authorList>
            <consortium name="Ensembl"/>
        </authorList>
    </citation>
    <scope>IDENTIFICATION</scope>
</reference>
<organism evidence="2 3">
    <name type="scientific">Latimeria chalumnae</name>
    <name type="common">Coelacanth</name>
    <dbReference type="NCBI Taxonomy" id="7897"/>
    <lineage>
        <taxon>Eukaryota</taxon>
        <taxon>Metazoa</taxon>
        <taxon>Chordata</taxon>
        <taxon>Craniata</taxon>
        <taxon>Vertebrata</taxon>
        <taxon>Euteleostomi</taxon>
        <taxon>Coelacanthiformes</taxon>
        <taxon>Coelacanthidae</taxon>
        <taxon>Latimeria</taxon>
    </lineage>
</organism>
<dbReference type="InParanoid" id="H3A2F1"/>
<dbReference type="EMBL" id="AFYH01229740">
    <property type="status" value="NOT_ANNOTATED_CDS"/>
    <property type="molecule type" value="Genomic_DNA"/>
</dbReference>
<protein>
    <submittedName>
        <fullName evidence="2">Uncharacterized protein</fullName>
    </submittedName>
</protein>
<dbReference type="Ensembl" id="ENSLACT00000003857.1">
    <property type="protein sequence ID" value="ENSLACP00000003822.1"/>
    <property type="gene ID" value="ENSLACG00000003405.1"/>
</dbReference>
<dbReference type="Bgee" id="ENSLACG00000003405">
    <property type="expression patterns" value="Expressed in post-anal tail muscle and 3 other cell types or tissues"/>
</dbReference>
<dbReference type="FunCoup" id="H3A2F1">
    <property type="interactions" value="12"/>
</dbReference>
<reference evidence="3" key="1">
    <citation type="submission" date="2011-08" db="EMBL/GenBank/DDBJ databases">
        <title>The draft genome of Latimeria chalumnae.</title>
        <authorList>
            <person name="Di Palma F."/>
            <person name="Alfoldi J."/>
            <person name="Johnson J."/>
            <person name="Berlin A."/>
            <person name="Gnerre S."/>
            <person name="Jaffe D."/>
            <person name="MacCallum I."/>
            <person name="Young S."/>
            <person name="Walker B.J."/>
            <person name="Lander E."/>
            <person name="Lindblad-Toh K."/>
        </authorList>
    </citation>
    <scope>NUCLEOTIDE SEQUENCE [LARGE SCALE GENOMIC DNA]</scope>
    <source>
        <strain evidence="3">Wild caught</strain>
    </source>
</reference>
<dbReference type="Proteomes" id="UP000008672">
    <property type="component" value="Unassembled WGS sequence"/>
</dbReference>
<dbReference type="AlphaFoldDB" id="H3A2F1"/>
<dbReference type="HOGENOM" id="CLU_084649_0_0_1"/>
<keyword evidence="3" id="KW-1185">Reference proteome</keyword>
<dbReference type="Pfam" id="PF15667">
    <property type="entry name" value="CMIP6"/>
    <property type="match status" value="1"/>
</dbReference>
<feature type="region of interest" description="Disordered" evidence="1">
    <location>
        <begin position="98"/>
        <end position="134"/>
    </location>
</feature>
<dbReference type="GeneTree" id="ENSGT00390000005045"/>
<dbReference type="PANTHER" id="PTHR35087:SF1">
    <property type="entry name" value="RIKEN CDNA 4930505A04 GENE"/>
    <property type="match status" value="1"/>
</dbReference>
<evidence type="ECO:0000313" key="2">
    <source>
        <dbReference type="Ensembl" id="ENSLACP00000003822.1"/>
    </source>
</evidence>
<reference evidence="2" key="3">
    <citation type="submission" date="2025-09" db="UniProtKB">
        <authorList>
            <consortium name="Ensembl"/>
        </authorList>
    </citation>
    <scope>IDENTIFICATION</scope>
</reference>
<sequence length="287" mass="32041">FSPNTNRIFNEDISDTSLGLERYNLEYSFNVRKPPQCLQIQEKIPHPCYAKSIRANTKFYNEPILYIDIKDTTTEKFHWLRHETPCKVQHVLPYSKQTTQRSEFQDIKQRPPAQTRHGSNPYKTPASGIVPLATPRGLETSSKNLLERMTFHYLCGSSKPSLAPVQRKRHGAFVWTEIKPVSGLIAPKGADAFLNTLGSGSLEQSKTKRGNSVEGKVTSPKLCSLNSQQMFNSGTQLSKTDMKEAAKAYPRIPAKVQTSSSISQTAEVLDVRSKGEECSVDPIVASP</sequence>
<proteinExistence type="predicted"/>
<name>H3A2F1_LATCH</name>
<dbReference type="STRING" id="7897.ENSLACP00000003822"/>
<dbReference type="EMBL" id="AFYH01229741">
    <property type="status" value="NOT_ANNOTATED_CDS"/>
    <property type="molecule type" value="Genomic_DNA"/>
</dbReference>
<dbReference type="EMBL" id="AFYH01229742">
    <property type="status" value="NOT_ANNOTATED_CDS"/>
    <property type="molecule type" value="Genomic_DNA"/>
</dbReference>